<dbReference type="EMBL" id="JACHHG010000009">
    <property type="protein sequence ID" value="MBB6099010.1"/>
    <property type="molecule type" value="Genomic_DNA"/>
</dbReference>
<evidence type="ECO:0000313" key="1">
    <source>
        <dbReference type="EMBL" id="MBB6099010.1"/>
    </source>
</evidence>
<dbReference type="SUPFAM" id="SSF55729">
    <property type="entry name" value="Acyl-CoA N-acyltransferases (Nat)"/>
    <property type="match status" value="1"/>
</dbReference>
<dbReference type="GO" id="GO:0016740">
    <property type="term" value="F:transferase activity"/>
    <property type="evidence" value="ECO:0007669"/>
    <property type="project" value="UniProtKB-KW"/>
</dbReference>
<organism evidence="1 2">
    <name type="scientific">Deinobacterium chartae</name>
    <dbReference type="NCBI Taxonomy" id="521158"/>
    <lineage>
        <taxon>Bacteria</taxon>
        <taxon>Thermotogati</taxon>
        <taxon>Deinococcota</taxon>
        <taxon>Deinococci</taxon>
        <taxon>Deinococcales</taxon>
        <taxon>Deinococcaceae</taxon>
        <taxon>Deinobacterium</taxon>
    </lineage>
</organism>
<comment type="caution">
    <text evidence="1">The sequence shown here is derived from an EMBL/GenBank/DDBJ whole genome shotgun (WGS) entry which is preliminary data.</text>
</comment>
<reference evidence="1 2" key="1">
    <citation type="submission" date="2020-08" db="EMBL/GenBank/DDBJ databases">
        <title>Genomic Encyclopedia of Type Strains, Phase IV (KMG-IV): sequencing the most valuable type-strain genomes for metagenomic binning, comparative biology and taxonomic classification.</title>
        <authorList>
            <person name="Goeker M."/>
        </authorList>
    </citation>
    <scope>NUCLEOTIDE SEQUENCE [LARGE SCALE GENOMIC DNA]</scope>
    <source>
        <strain evidence="1 2">DSM 21458</strain>
    </source>
</reference>
<protein>
    <submittedName>
        <fullName evidence="1">RimJ/RimL family protein N-acetyltransferase</fullName>
    </submittedName>
</protein>
<name>A0A841I3M0_9DEIO</name>
<evidence type="ECO:0000313" key="2">
    <source>
        <dbReference type="Proteomes" id="UP000569951"/>
    </source>
</evidence>
<dbReference type="Gene3D" id="3.40.630.30">
    <property type="match status" value="1"/>
</dbReference>
<sequence>MTPPPFPRLETARLRLRPFAPGDLEALRGYRADPEVTLLSCPGALPLHPAFRARRTD</sequence>
<gene>
    <name evidence="1" type="ORF">HNR42_002446</name>
</gene>
<keyword evidence="2" id="KW-1185">Reference proteome</keyword>
<keyword evidence="1" id="KW-0808">Transferase</keyword>
<proteinExistence type="predicted"/>
<dbReference type="AlphaFoldDB" id="A0A841I3M0"/>
<dbReference type="Proteomes" id="UP000569951">
    <property type="component" value="Unassembled WGS sequence"/>
</dbReference>
<dbReference type="RefSeq" id="WP_183987771.1">
    <property type="nucleotide sequence ID" value="NZ_JACHHG010000009.1"/>
</dbReference>
<accession>A0A841I3M0</accession>
<dbReference type="InterPro" id="IPR016181">
    <property type="entry name" value="Acyl_CoA_acyltransferase"/>
</dbReference>